<protein>
    <recommendedName>
        <fullName evidence="2">FHA domain-containing protein</fullName>
    </recommendedName>
</protein>
<name>A0A918SXM6_9GAMM</name>
<feature type="domain" description="FHA" evidence="2">
    <location>
        <begin position="145"/>
        <end position="194"/>
    </location>
</feature>
<dbReference type="CDD" id="cd00060">
    <property type="entry name" value="FHA"/>
    <property type="match status" value="2"/>
</dbReference>
<dbReference type="PROSITE" id="PS50006">
    <property type="entry name" value="FHA_DOMAIN"/>
    <property type="match status" value="1"/>
</dbReference>
<dbReference type="Pfam" id="PF00498">
    <property type="entry name" value="FHA"/>
    <property type="match status" value="1"/>
</dbReference>
<dbReference type="RefSeq" id="WP_189454256.1">
    <property type="nucleotide sequence ID" value="NZ_BMYD01000001.1"/>
</dbReference>
<dbReference type="SMART" id="SM00240">
    <property type="entry name" value="FHA"/>
    <property type="match status" value="2"/>
</dbReference>
<dbReference type="Proteomes" id="UP000646426">
    <property type="component" value="Unassembled WGS sequence"/>
</dbReference>
<dbReference type="InterPro" id="IPR000253">
    <property type="entry name" value="FHA_dom"/>
</dbReference>
<feature type="transmembrane region" description="Helical" evidence="1">
    <location>
        <begin position="243"/>
        <end position="262"/>
    </location>
</feature>
<evidence type="ECO:0000313" key="3">
    <source>
        <dbReference type="EMBL" id="GHA76382.1"/>
    </source>
</evidence>
<evidence type="ECO:0000313" key="4">
    <source>
        <dbReference type="Proteomes" id="UP000646426"/>
    </source>
</evidence>
<dbReference type="PANTHER" id="PTHR23308">
    <property type="entry name" value="NUCLEAR INHIBITOR OF PROTEIN PHOSPHATASE-1"/>
    <property type="match status" value="1"/>
</dbReference>
<dbReference type="InterPro" id="IPR050923">
    <property type="entry name" value="Cell_Proc_Reg/RNA_Proc"/>
</dbReference>
<sequence length="263" mass="27238">MKLVFPGGEHPQVLLGEGVNRIGSDPNANIVLDRPGVMPQHCQLHVTASGVTLEVPPGASVSVNGRPVAGIIALRRGDTVAFDNVQARLASVEAVSAVASRIGSAAVAMNDGAGVTAVHAALPRYVLRTVSGAGFGRSHPLANTTVVGRAPECTLRLDESGISRMHARLLPTAEGVQLEDLGSTNGSFINGKRVLFGEARVGDELMFDTLRFRLAAVSAGESILSDAANEGTPRRRPSRRQTIAAAGVLVAAAAVFLLARAFA</sequence>
<reference evidence="3" key="2">
    <citation type="submission" date="2020-09" db="EMBL/GenBank/DDBJ databases">
        <authorList>
            <person name="Sun Q."/>
            <person name="Kim S."/>
        </authorList>
    </citation>
    <scope>NUCLEOTIDE SEQUENCE</scope>
    <source>
        <strain evidence="3">KCTC 23077</strain>
    </source>
</reference>
<dbReference type="InterPro" id="IPR032030">
    <property type="entry name" value="YscD_cytoplasmic_dom"/>
</dbReference>
<dbReference type="AlphaFoldDB" id="A0A918SXM6"/>
<dbReference type="Gene3D" id="2.60.200.20">
    <property type="match status" value="2"/>
</dbReference>
<dbReference type="SUPFAM" id="SSF49879">
    <property type="entry name" value="SMAD/FHA domain"/>
    <property type="match status" value="2"/>
</dbReference>
<gene>
    <name evidence="3" type="ORF">GCM10007067_12010</name>
</gene>
<organism evidence="3 4">
    <name type="scientific">Cognatilysobacter bugurensis</name>
    <dbReference type="NCBI Taxonomy" id="543356"/>
    <lineage>
        <taxon>Bacteria</taxon>
        <taxon>Pseudomonadati</taxon>
        <taxon>Pseudomonadota</taxon>
        <taxon>Gammaproteobacteria</taxon>
        <taxon>Lysobacterales</taxon>
        <taxon>Lysobacteraceae</taxon>
        <taxon>Cognatilysobacter</taxon>
    </lineage>
</organism>
<keyword evidence="1" id="KW-0472">Membrane</keyword>
<evidence type="ECO:0000259" key="2">
    <source>
        <dbReference type="PROSITE" id="PS50006"/>
    </source>
</evidence>
<reference evidence="3" key="1">
    <citation type="journal article" date="2014" name="Int. J. Syst. Evol. Microbiol.">
        <title>Complete genome sequence of Corynebacterium casei LMG S-19264T (=DSM 44701T), isolated from a smear-ripened cheese.</title>
        <authorList>
            <consortium name="US DOE Joint Genome Institute (JGI-PGF)"/>
            <person name="Walter F."/>
            <person name="Albersmeier A."/>
            <person name="Kalinowski J."/>
            <person name="Ruckert C."/>
        </authorList>
    </citation>
    <scope>NUCLEOTIDE SEQUENCE</scope>
    <source>
        <strain evidence="3">KCTC 23077</strain>
    </source>
</reference>
<comment type="caution">
    <text evidence="3">The sequence shown here is derived from an EMBL/GenBank/DDBJ whole genome shotgun (WGS) entry which is preliminary data.</text>
</comment>
<keyword evidence="1" id="KW-1133">Transmembrane helix</keyword>
<evidence type="ECO:0000256" key="1">
    <source>
        <dbReference type="SAM" id="Phobius"/>
    </source>
</evidence>
<proteinExistence type="predicted"/>
<dbReference type="EMBL" id="BMYD01000001">
    <property type="protein sequence ID" value="GHA76382.1"/>
    <property type="molecule type" value="Genomic_DNA"/>
</dbReference>
<keyword evidence="1" id="KW-0812">Transmembrane</keyword>
<keyword evidence="4" id="KW-1185">Reference proteome</keyword>
<dbReference type="InterPro" id="IPR008984">
    <property type="entry name" value="SMAD_FHA_dom_sf"/>
</dbReference>
<dbReference type="Pfam" id="PF16697">
    <property type="entry name" value="Yop-YscD_cpl"/>
    <property type="match status" value="1"/>
</dbReference>
<accession>A0A918SXM6</accession>